<dbReference type="Pfam" id="PF14638">
    <property type="entry name" value="FNIP_C"/>
    <property type="match status" value="2"/>
</dbReference>
<organism evidence="3 4">
    <name type="scientific">Acrobeloides nanus</name>
    <dbReference type="NCBI Taxonomy" id="290746"/>
    <lineage>
        <taxon>Eukaryota</taxon>
        <taxon>Metazoa</taxon>
        <taxon>Ecdysozoa</taxon>
        <taxon>Nematoda</taxon>
        <taxon>Chromadorea</taxon>
        <taxon>Rhabditida</taxon>
        <taxon>Tylenchina</taxon>
        <taxon>Cephalobomorpha</taxon>
        <taxon>Cephaloboidea</taxon>
        <taxon>Cephalobidae</taxon>
        <taxon>Acrobeloides</taxon>
    </lineage>
</organism>
<dbReference type="GO" id="GO:0042030">
    <property type="term" value="F:ATPase inhibitor activity"/>
    <property type="evidence" value="ECO:0007669"/>
    <property type="project" value="TreeGrafter"/>
</dbReference>
<feature type="region of interest" description="Disordered" evidence="1">
    <location>
        <begin position="826"/>
        <end position="866"/>
    </location>
</feature>
<keyword evidence="3" id="KW-1185">Reference proteome</keyword>
<dbReference type="WBParaSite" id="ACRNAN_scaffold3170.g28616.t1">
    <property type="protein sequence ID" value="ACRNAN_scaffold3170.g28616.t1"/>
    <property type="gene ID" value="ACRNAN_scaffold3170.g28616"/>
</dbReference>
<feature type="compositionally biased region" description="Polar residues" evidence="1">
    <location>
        <begin position="519"/>
        <end position="533"/>
    </location>
</feature>
<evidence type="ECO:0000259" key="2">
    <source>
        <dbReference type="PROSITE" id="PS51836"/>
    </source>
</evidence>
<feature type="compositionally biased region" description="Basic and acidic residues" evidence="1">
    <location>
        <begin position="636"/>
        <end position="647"/>
    </location>
</feature>
<protein>
    <submittedName>
        <fullName evidence="4">UDENN FNIP1/2-type domain-containing protein</fullName>
    </submittedName>
</protein>
<dbReference type="PANTHER" id="PTHR21634">
    <property type="entry name" value="RE13835P"/>
    <property type="match status" value="1"/>
</dbReference>
<feature type="region of interest" description="Disordered" evidence="1">
    <location>
        <begin position="519"/>
        <end position="608"/>
    </location>
</feature>
<feature type="compositionally biased region" description="Polar residues" evidence="1">
    <location>
        <begin position="546"/>
        <end position="562"/>
    </location>
</feature>
<feature type="compositionally biased region" description="Low complexity" evidence="1">
    <location>
        <begin position="834"/>
        <end position="852"/>
    </location>
</feature>
<feature type="region of interest" description="Disordered" evidence="1">
    <location>
        <begin position="718"/>
        <end position="743"/>
    </location>
</feature>
<feature type="domain" description="UDENN FNIP1/2-type" evidence="2">
    <location>
        <begin position="54"/>
        <end position="843"/>
    </location>
</feature>
<dbReference type="GO" id="GO:0051087">
    <property type="term" value="F:protein-folding chaperone binding"/>
    <property type="evidence" value="ECO:0007669"/>
    <property type="project" value="TreeGrafter"/>
</dbReference>
<sequence>MAIFKKFIGASPRHNRRDGTTTNGKLDANSPQILDLCVPPSKQLDRSMIRCLLFSEQGFRLLFDSETVVAISDRIVQEPHKISQCKNFQFLSHRPDIPQISQMVFGTMATSMKTGSLKIHMLRQSNALMVSCVFSLPKSNKPTASLGDRFKPLVGSASSDSDSYISTIRSLDGVHEDWRPRRVKKNSTSSSEIPDGFTRIRNSSLHLEQDGGVPDELRAFSPSRLSRLRRKEMSFKGLTDETTSMKWSSRSRLSSESSTTDTEETRQFALALVFNEEEKEFIFHHILQLEKDIRKFQIQIYRAITAKNQFLKIVYAGWTQFCSDVCLLHNAMRLKNPVWLSLMEPGLQNETASKFCATLVKIAETMDNKETKYFFSTLLSTVLMHHLAWVASVAPPENCSYGGSLLLGTSVINPIRNPYNALMAQFLELCGNVGFGKRHAKTIILGDNPKLITEILYILSYFIRCAAVENRSAEVDIRSSFPTPCSTSNNLETDDFDGCPMSLSPPCLKKSISLRLQQIRPDSSLSQNSSTGIMSPPSSSDHYCVPTTSISIPTDNTNQHSNMPPPPLPHFHLASSPSSEPFESGPSPPKIFRSIVKPSSSQGTSDDKRVELVLDLEDLGSYPGDFTAAHLSPSSRSDRTSARSDKSTDFGRSLLAGVCTAFSPHFVISGIDKRNVDMNETYSAMYDDVKYPDNDSSFNTLSTSSSTSSALTSCLQGNSPFSPLSSQEKSNTNKSTNGESDSVSSTIITADTTTNVVRVLTREQFQVNDCVIAGPSDAVVSMLEQFVQLYKLRCAPTFLLSFLEDQLGGILTKSQTLVKLVTSDDDTSSEDMDLLTSSVTSTSPSSSTLLSPETQEDRNKYTSQTTNTHLSIQRVSEVIGCDCSDLRLIVNVAAVYSPPVLSSVI</sequence>
<accession>A0A914DLX9</accession>
<dbReference type="InterPro" id="IPR028085">
    <property type="entry name" value="FNIP_mid_dom"/>
</dbReference>
<dbReference type="Pfam" id="PF14637">
    <property type="entry name" value="FNIP_M"/>
    <property type="match status" value="1"/>
</dbReference>
<dbReference type="GO" id="GO:0005737">
    <property type="term" value="C:cytoplasm"/>
    <property type="evidence" value="ECO:0007669"/>
    <property type="project" value="UniProtKB-ARBA"/>
</dbReference>
<name>A0A914DLX9_9BILA</name>
<evidence type="ECO:0000313" key="4">
    <source>
        <dbReference type="WBParaSite" id="ACRNAN_scaffold3170.g28616.t1"/>
    </source>
</evidence>
<dbReference type="AlphaFoldDB" id="A0A914DLX9"/>
<dbReference type="InterPro" id="IPR028086">
    <property type="entry name" value="FNIP_C_dom"/>
</dbReference>
<dbReference type="PANTHER" id="PTHR21634:SF9">
    <property type="entry name" value="RE13835P"/>
    <property type="match status" value="1"/>
</dbReference>
<dbReference type="Proteomes" id="UP000887540">
    <property type="component" value="Unplaced"/>
</dbReference>
<dbReference type="InterPro" id="IPR037545">
    <property type="entry name" value="DENN_FNIP1/2"/>
</dbReference>
<proteinExistence type="predicted"/>
<evidence type="ECO:0000256" key="1">
    <source>
        <dbReference type="SAM" id="MobiDB-lite"/>
    </source>
</evidence>
<evidence type="ECO:0000313" key="3">
    <source>
        <dbReference type="Proteomes" id="UP000887540"/>
    </source>
</evidence>
<reference evidence="4" key="1">
    <citation type="submission" date="2022-11" db="UniProtKB">
        <authorList>
            <consortium name="WormBaseParasite"/>
        </authorList>
    </citation>
    <scope>IDENTIFICATION</scope>
</reference>
<dbReference type="PROSITE" id="PS51836">
    <property type="entry name" value="DENN_FNIP12"/>
    <property type="match status" value="1"/>
</dbReference>
<feature type="region of interest" description="Disordered" evidence="1">
    <location>
        <begin position="625"/>
        <end position="647"/>
    </location>
</feature>
<feature type="compositionally biased region" description="Low complexity" evidence="1">
    <location>
        <begin position="575"/>
        <end position="585"/>
    </location>
</feature>